<dbReference type="EnsemblPlants" id="AVESA.00010b.r2.3DG0523760.1">
    <property type="protein sequence ID" value="AVESA.00010b.r2.3DG0523760.1.CDS.1"/>
    <property type="gene ID" value="AVESA.00010b.r2.3DG0523760"/>
</dbReference>
<organism evidence="1 2">
    <name type="scientific">Avena sativa</name>
    <name type="common">Oat</name>
    <dbReference type="NCBI Taxonomy" id="4498"/>
    <lineage>
        <taxon>Eukaryota</taxon>
        <taxon>Viridiplantae</taxon>
        <taxon>Streptophyta</taxon>
        <taxon>Embryophyta</taxon>
        <taxon>Tracheophyta</taxon>
        <taxon>Spermatophyta</taxon>
        <taxon>Magnoliopsida</taxon>
        <taxon>Liliopsida</taxon>
        <taxon>Poales</taxon>
        <taxon>Poaceae</taxon>
        <taxon>BOP clade</taxon>
        <taxon>Pooideae</taxon>
        <taxon>Poodae</taxon>
        <taxon>Poeae</taxon>
        <taxon>Poeae Chloroplast Group 1 (Aveneae type)</taxon>
        <taxon>Aveninae</taxon>
        <taxon>Avena</taxon>
    </lineage>
</organism>
<evidence type="ECO:0000313" key="2">
    <source>
        <dbReference type="Proteomes" id="UP001732700"/>
    </source>
</evidence>
<reference evidence="1" key="2">
    <citation type="submission" date="2025-09" db="UniProtKB">
        <authorList>
            <consortium name="EnsemblPlants"/>
        </authorList>
    </citation>
    <scope>IDENTIFICATION</scope>
</reference>
<accession>A0ACD5VZV8</accession>
<protein>
    <submittedName>
        <fullName evidence="1">Uncharacterized protein</fullName>
    </submittedName>
</protein>
<reference evidence="1" key="1">
    <citation type="submission" date="2021-05" db="EMBL/GenBank/DDBJ databases">
        <authorList>
            <person name="Scholz U."/>
            <person name="Mascher M."/>
            <person name="Fiebig A."/>
        </authorList>
    </citation>
    <scope>NUCLEOTIDE SEQUENCE [LARGE SCALE GENOMIC DNA]</scope>
</reference>
<sequence length="116" mass="13163">MADDGSGAVEAEPAEWYRCMYTCAVGFLFVTFIVLCLCTLEISPLGVVGGVLLTLESILAYWFAAVFMILVYEWWYQGDPEGGQRLVDALIQSDRGFFRESLYLFLRRVDLLQEDV</sequence>
<evidence type="ECO:0000313" key="1">
    <source>
        <dbReference type="EnsemblPlants" id="AVESA.00010b.r2.3DG0523760.1.CDS.1"/>
    </source>
</evidence>
<dbReference type="Proteomes" id="UP001732700">
    <property type="component" value="Chromosome 3D"/>
</dbReference>
<keyword evidence="2" id="KW-1185">Reference proteome</keyword>
<name>A0ACD5VZV8_AVESA</name>
<proteinExistence type="predicted"/>